<dbReference type="InterPro" id="IPR031327">
    <property type="entry name" value="MCM"/>
</dbReference>
<evidence type="ECO:0000256" key="4">
    <source>
        <dbReference type="RuleBase" id="RU004070"/>
    </source>
</evidence>
<dbReference type="GO" id="GO:0042555">
    <property type="term" value="C:MCM complex"/>
    <property type="evidence" value="ECO:0007669"/>
    <property type="project" value="TreeGrafter"/>
</dbReference>
<dbReference type="GO" id="GO:0005634">
    <property type="term" value="C:nucleus"/>
    <property type="evidence" value="ECO:0007669"/>
    <property type="project" value="TreeGrafter"/>
</dbReference>
<dbReference type="OrthoDB" id="1744952at2759"/>
<dbReference type="Gene3D" id="3.40.50.80">
    <property type="entry name" value="Nucleotide-binding domain of ferredoxin-NADP reductase (FNR) module"/>
    <property type="match status" value="1"/>
</dbReference>
<feature type="non-terminal residue" evidence="7">
    <location>
        <position position="1"/>
    </location>
</feature>
<proteinExistence type="inferred from homology"/>
<evidence type="ECO:0000256" key="3">
    <source>
        <dbReference type="ARBA" id="ARBA00022840"/>
    </source>
</evidence>
<protein>
    <recommendedName>
        <fullName evidence="1">DNA helicase</fullName>
        <ecNumber evidence="1">3.6.4.12</ecNumber>
    </recommendedName>
</protein>
<dbReference type="GO" id="GO:0000727">
    <property type="term" value="P:double-strand break repair via break-induced replication"/>
    <property type="evidence" value="ECO:0007669"/>
    <property type="project" value="TreeGrafter"/>
</dbReference>
<dbReference type="GO" id="GO:0005524">
    <property type="term" value="F:ATP binding"/>
    <property type="evidence" value="ECO:0007669"/>
    <property type="project" value="UniProtKB-KW"/>
</dbReference>
<keyword evidence="4" id="KW-0238">DNA-binding</keyword>
<dbReference type="Pfam" id="PF00493">
    <property type="entry name" value="MCM"/>
    <property type="match status" value="1"/>
</dbReference>
<keyword evidence="5" id="KW-0472">Membrane</keyword>
<evidence type="ECO:0000256" key="1">
    <source>
        <dbReference type="ARBA" id="ARBA00012551"/>
    </source>
</evidence>
<dbReference type="EC" id="3.6.4.12" evidence="1"/>
<dbReference type="InterPro" id="IPR039261">
    <property type="entry name" value="FNR_nucleotide-bd"/>
</dbReference>
<feature type="domain" description="MCM C-terminal AAA(+) ATPase" evidence="6">
    <location>
        <begin position="223"/>
        <end position="380"/>
    </location>
</feature>
<feature type="transmembrane region" description="Helical" evidence="5">
    <location>
        <begin position="69"/>
        <end position="88"/>
    </location>
</feature>
<dbReference type="SUPFAM" id="SSF52540">
    <property type="entry name" value="P-loop containing nucleoside triphosphate hydrolases"/>
    <property type="match status" value="1"/>
</dbReference>
<dbReference type="EMBL" id="JADFTS010000004">
    <property type="protein sequence ID" value="KAF9610243.1"/>
    <property type="molecule type" value="Genomic_DNA"/>
</dbReference>
<dbReference type="Gene3D" id="3.40.50.300">
    <property type="entry name" value="P-loop containing nucleotide triphosphate hydrolases"/>
    <property type="match status" value="1"/>
</dbReference>
<name>A0A835I6P9_9MAGN</name>
<keyword evidence="2 4" id="KW-0547">Nucleotide-binding</keyword>
<comment type="caution">
    <text evidence="7">The sequence shown here is derived from an EMBL/GenBank/DDBJ whole genome shotgun (WGS) entry which is preliminary data.</text>
</comment>
<sequence>RVLAKELDLHNELLNLLLKKVSSLSKVCQEPNVGKADFLEQITCKTELPKVILDAPCGAPTQDYKKFKVVLLIGLGIGATPVITIVIITNCDLIDCTCSLRSSLSMEEHREFLLCCLPNALVPGVEVIFTGTLVVIPDIMALASPGERAECRRERSQRPKSSGGNEGVRGIRALGLRDLLYRLAFIANFVKISDGRRDSDIRNSKRDGEDDDSQQFTALTERDINVRIVGDPSCAKSRFLKYATILVARSVYTSGKSSSAAGLTATVAKALETGEFCIEAGALMLADNGICCVDEFDKMDVRDQVAIHEAMEQETISIAKAGIQATLNARTSILAAANPAGDRHDKSKPLKALAFFCHPFGELVTSASNILLPEKKFPTFSPNLTIILDAFQQYSDACHTHYS</sequence>
<accession>A0A835I6P9</accession>
<dbReference type="PANTHER" id="PTHR11630">
    <property type="entry name" value="DNA REPLICATION LICENSING FACTOR MCM FAMILY MEMBER"/>
    <property type="match status" value="1"/>
</dbReference>
<dbReference type="PRINTS" id="PR01657">
    <property type="entry name" value="MCMFAMILY"/>
</dbReference>
<dbReference type="InterPro" id="IPR027417">
    <property type="entry name" value="P-loop_NTPase"/>
</dbReference>
<keyword evidence="8" id="KW-1185">Reference proteome</keyword>
<dbReference type="PROSITE" id="PS00847">
    <property type="entry name" value="MCM_1"/>
    <property type="match status" value="1"/>
</dbReference>
<dbReference type="GO" id="GO:1902969">
    <property type="term" value="P:mitotic DNA replication"/>
    <property type="evidence" value="ECO:0007669"/>
    <property type="project" value="TreeGrafter"/>
</dbReference>
<reference evidence="7 8" key="1">
    <citation type="submission" date="2020-10" db="EMBL/GenBank/DDBJ databases">
        <title>The Coptis chinensis genome and diversification of protoberbering-type alkaloids.</title>
        <authorList>
            <person name="Wang B."/>
            <person name="Shu S."/>
            <person name="Song C."/>
            <person name="Liu Y."/>
        </authorList>
    </citation>
    <scope>NUCLEOTIDE SEQUENCE [LARGE SCALE GENOMIC DNA]</scope>
    <source>
        <strain evidence="7">HL-2020</strain>
        <tissue evidence="7">Leaf</tissue>
    </source>
</reference>
<evidence type="ECO:0000256" key="5">
    <source>
        <dbReference type="SAM" id="Phobius"/>
    </source>
</evidence>
<dbReference type="GO" id="GO:0003697">
    <property type="term" value="F:single-stranded DNA binding"/>
    <property type="evidence" value="ECO:0007669"/>
    <property type="project" value="TreeGrafter"/>
</dbReference>
<dbReference type="Proteomes" id="UP000631114">
    <property type="component" value="Unassembled WGS sequence"/>
</dbReference>
<evidence type="ECO:0000313" key="7">
    <source>
        <dbReference type="EMBL" id="KAF9610243.1"/>
    </source>
</evidence>
<dbReference type="PROSITE" id="PS50051">
    <property type="entry name" value="MCM_2"/>
    <property type="match status" value="1"/>
</dbReference>
<dbReference type="InterPro" id="IPR018525">
    <property type="entry name" value="MCM_CS"/>
</dbReference>
<dbReference type="InterPro" id="IPR001208">
    <property type="entry name" value="MCM_dom"/>
</dbReference>
<keyword evidence="5" id="KW-1133">Transmembrane helix</keyword>
<dbReference type="SMART" id="SM00350">
    <property type="entry name" value="MCM"/>
    <property type="match status" value="1"/>
</dbReference>
<dbReference type="PANTHER" id="PTHR11630:SF43">
    <property type="entry name" value="DNA REPLICATION LICENSING FACTOR MCM6"/>
    <property type="match status" value="1"/>
</dbReference>
<keyword evidence="5" id="KW-0812">Transmembrane</keyword>
<keyword evidence="3 4" id="KW-0067">ATP-binding</keyword>
<organism evidence="7 8">
    <name type="scientific">Coptis chinensis</name>
    <dbReference type="NCBI Taxonomy" id="261450"/>
    <lineage>
        <taxon>Eukaryota</taxon>
        <taxon>Viridiplantae</taxon>
        <taxon>Streptophyta</taxon>
        <taxon>Embryophyta</taxon>
        <taxon>Tracheophyta</taxon>
        <taxon>Spermatophyta</taxon>
        <taxon>Magnoliopsida</taxon>
        <taxon>Ranunculales</taxon>
        <taxon>Ranunculaceae</taxon>
        <taxon>Coptidoideae</taxon>
        <taxon>Coptis</taxon>
    </lineage>
</organism>
<evidence type="ECO:0000259" key="6">
    <source>
        <dbReference type="PROSITE" id="PS50051"/>
    </source>
</evidence>
<evidence type="ECO:0000313" key="8">
    <source>
        <dbReference type="Proteomes" id="UP000631114"/>
    </source>
</evidence>
<dbReference type="AlphaFoldDB" id="A0A835I6P9"/>
<comment type="similarity">
    <text evidence="4">Belongs to the MCM family.</text>
</comment>
<gene>
    <name evidence="7" type="ORF">IFM89_021567</name>
</gene>
<evidence type="ECO:0000256" key="2">
    <source>
        <dbReference type="ARBA" id="ARBA00022741"/>
    </source>
</evidence>
<dbReference type="GO" id="GO:1990518">
    <property type="term" value="F:single-stranded 3'-5' DNA helicase activity"/>
    <property type="evidence" value="ECO:0007669"/>
    <property type="project" value="TreeGrafter"/>
</dbReference>